<dbReference type="STRING" id="765420.OSCT_1235"/>
<protein>
    <recommendedName>
        <fullName evidence="1">PatA-like N-terminal domain-containing protein</fullName>
    </recommendedName>
</protein>
<accession>E1ID34</accession>
<evidence type="ECO:0000313" key="3">
    <source>
        <dbReference type="Proteomes" id="UP000054010"/>
    </source>
</evidence>
<dbReference type="Pfam" id="PF14332">
    <property type="entry name" value="DUF4388"/>
    <property type="match status" value="1"/>
</dbReference>
<reference evidence="2 3" key="1">
    <citation type="journal article" date="2011" name="J. Bacteriol.">
        <title>Draft genome sequence of the anoxygenic filamentous phototrophic bacterium Oscillochloris trichoides subsp. DG-6.</title>
        <authorList>
            <person name="Kuznetsov B.B."/>
            <person name="Ivanovsky R.N."/>
            <person name="Keppen O.I."/>
            <person name="Sukhacheva M.V."/>
            <person name="Bumazhkin B.K."/>
            <person name="Patutina E.O."/>
            <person name="Beletsky A.V."/>
            <person name="Mardanov A.V."/>
            <person name="Baslerov R.V."/>
            <person name="Panteleeva A.N."/>
            <person name="Kolganova T.V."/>
            <person name="Ravin N.V."/>
            <person name="Skryabin K.G."/>
        </authorList>
    </citation>
    <scope>NUCLEOTIDE SEQUENCE [LARGE SCALE GENOMIC DNA]</scope>
    <source>
        <strain evidence="2 3">DG-6</strain>
    </source>
</reference>
<evidence type="ECO:0000313" key="2">
    <source>
        <dbReference type="EMBL" id="EFO80905.1"/>
    </source>
</evidence>
<dbReference type="EMBL" id="ADVR01000035">
    <property type="protein sequence ID" value="EFO80905.1"/>
    <property type="molecule type" value="Genomic_DNA"/>
</dbReference>
<feature type="domain" description="PatA-like N-terminal" evidence="1">
    <location>
        <begin position="4"/>
        <end position="88"/>
    </location>
</feature>
<dbReference type="PANTHER" id="PTHR36304:SF4">
    <property type="entry name" value="DUF4388 DOMAIN-CONTAINING PROTEIN"/>
    <property type="match status" value="1"/>
</dbReference>
<dbReference type="AlphaFoldDB" id="E1ID34"/>
<keyword evidence="3" id="KW-1185">Reference proteome</keyword>
<dbReference type="OrthoDB" id="151099at2"/>
<sequence>MALEGTLTDMPLADMLEVFHTHHRSGRLLLSRQEERGLIFFGEGRMIDALLVTDIEGNNVIHAEDAILRLLEWREADFSFEHDTSVNERPRRVTHDIDWFLAAARKSNPPPLNLSTRLQPAKPTAASAGPFTLNAEEWRLVGALWPQRTLGMVCVELDLSPQKVISLADAMLRRGLLSVADDVEAPRVAAPRPVADTARPMMAVAPLKHIARTQPQSPQETMVQSHLLKAIIRRVRTL</sequence>
<dbReference type="HOGENOM" id="CLU_096803_0_0_0"/>
<evidence type="ECO:0000259" key="1">
    <source>
        <dbReference type="Pfam" id="PF14332"/>
    </source>
</evidence>
<organism evidence="2 3">
    <name type="scientific">Oscillochloris trichoides DG-6</name>
    <dbReference type="NCBI Taxonomy" id="765420"/>
    <lineage>
        <taxon>Bacteria</taxon>
        <taxon>Bacillati</taxon>
        <taxon>Chloroflexota</taxon>
        <taxon>Chloroflexia</taxon>
        <taxon>Chloroflexales</taxon>
        <taxon>Chloroflexineae</taxon>
        <taxon>Oscillochloridaceae</taxon>
        <taxon>Oscillochloris</taxon>
    </lineage>
</organism>
<comment type="caution">
    <text evidence="2">The sequence shown here is derived from an EMBL/GenBank/DDBJ whole genome shotgun (WGS) entry which is preliminary data.</text>
</comment>
<gene>
    <name evidence="2" type="ORF">OSCT_1235</name>
</gene>
<dbReference type="Proteomes" id="UP000054010">
    <property type="component" value="Unassembled WGS sequence"/>
</dbReference>
<dbReference type="InterPro" id="IPR025497">
    <property type="entry name" value="PatA-like_N"/>
</dbReference>
<proteinExistence type="predicted"/>
<name>E1ID34_9CHLR</name>
<dbReference type="eggNOG" id="COG0745">
    <property type="taxonomic scope" value="Bacteria"/>
</dbReference>
<dbReference type="PANTHER" id="PTHR36304">
    <property type="entry name" value="DOMAIN GTPASE-ACTIVATING PROTEIN, PUTATIVE-RELATED-RELATED"/>
    <property type="match status" value="1"/>
</dbReference>